<dbReference type="AlphaFoldDB" id="A0A4R1CGT0"/>
<dbReference type="Proteomes" id="UP000295453">
    <property type="component" value="Unassembled WGS sequence"/>
</dbReference>
<protein>
    <submittedName>
        <fullName evidence="1">Uncharacterized protein</fullName>
    </submittedName>
</protein>
<dbReference type="OrthoDB" id="9793637at2"/>
<organism evidence="1 2">
    <name type="scientific">Nocardioides jejuensis</name>
    <dbReference type="NCBI Taxonomy" id="2502782"/>
    <lineage>
        <taxon>Bacteria</taxon>
        <taxon>Bacillati</taxon>
        <taxon>Actinomycetota</taxon>
        <taxon>Actinomycetes</taxon>
        <taxon>Propionibacteriales</taxon>
        <taxon>Nocardioidaceae</taxon>
        <taxon>Nocardioides</taxon>
    </lineage>
</organism>
<proteinExistence type="predicted"/>
<accession>A0A4R1CGT0</accession>
<keyword evidence="2" id="KW-1185">Reference proteome</keyword>
<evidence type="ECO:0000313" key="2">
    <source>
        <dbReference type="Proteomes" id="UP000295453"/>
    </source>
</evidence>
<dbReference type="EMBL" id="SJZJ01000007">
    <property type="protein sequence ID" value="TCJ29927.1"/>
    <property type="molecule type" value="Genomic_DNA"/>
</dbReference>
<reference evidence="1 2" key="1">
    <citation type="submission" date="2019-03" db="EMBL/GenBank/DDBJ databases">
        <authorList>
            <person name="Kim M.K.M."/>
        </authorList>
    </citation>
    <scope>NUCLEOTIDE SEQUENCE [LARGE SCALE GENOMIC DNA]</scope>
    <source>
        <strain evidence="1 2">18JY15-6</strain>
    </source>
</reference>
<name>A0A4R1CGT0_9ACTN</name>
<sequence length="216" mass="24290">MDTLTAGARATHDVLAARLEQAASTDPERNDPRSRYPVTDTFLASASRHVNAAVGVLVPAARKRLPDGAERGHELVRQARRLEAAMAQVKARLYGSTYAIGRTWSSVWDDTRTELAAIRELEEALSRDLDQHRRDGDPDWSERLYKAELHAPTRPHPYVPHQGVGGRLARKVALRVDLFWDMAEGRMAPEPIRHHDRSHDGLIAQYLLADPHFDDD</sequence>
<dbReference type="RefSeq" id="WP_131582333.1">
    <property type="nucleotide sequence ID" value="NZ_SJZJ01000007.1"/>
</dbReference>
<comment type="caution">
    <text evidence="1">The sequence shown here is derived from an EMBL/GenBank/DDBJ whole genome shotgun (WGS) entry which is preliminary data.</text>
</comment>
<evidence type="ECO:0000313" key="1">
    <source>
        <dbReference type="EMBL" id="TCJ29927.1"/>
    </source>
</evidence>
<gene>
    <name evidence="1" type="ORF">EPD65_06420</name>
</gene>